<proteinExistence type="predicted"/>
<evidence type="ECO:0000313" key="2">
    <source>
        <dbReference type="Proteomes" id="UP000030661"/>
    </source>
</evidence>
<dbReference type="AlphaFoldDB" id="A0A081C206"/>
<sequence>MANTSVFTGADGSLTLSVPQGAEGEKAQEVLSAYEMIAVGRVQNVKVEVYSDVKAFHEIGQRYATELRPGNVTIKGTIGRAYINGAMLKLLLGEAAESRPAASWVQPAFNMTLLVVNPAAPSVRNTVTLHDVKMNSWVYNMPEDDFLLESVNFQALYLTVQDEA</sequence>
<dbReference type="Proteomes" id="UP000030661">
    <property type="component" value="Unassembled WGS sequence"/>
</dbReference>
<accession>A0A081C206</accession>
<dbReference type="eggNOG" id="ENOG502ZBMH">
    <property type="taxonomic scope" value="Bacteria"/>
</dbReference>
<reference evidence="1" key="1">
    <citation type="journal article" date="2015" name="PeerJ">
        <title>First genomic representation of candidate bacterial phylum KSB3 points to enhanced environmental sensing as a trigger of wastewater bulking.</title>
        <authorList>
            <person name="Sekiguchi Y."/>
            <person name="Ohashi A."/>
            <person name="Parks D.H."/>
            <person name="Yamauchi T."/>
            <person name="Tyson G.W."/>
            <person name="Hugenholtz P."/>
        </authorList>
    </citation>
    <scope>NUCLEOTIDE SEQUENCE [LARGE SCALE GENOMIC DNA]</scope>
</reference>
<dbReference type="EMBL" id="DF820468">
    <property type="protein sequence ID" value="GAK58611.1"/>
    <property type="molecule type" value="Genomic_DNA"/>
</dbReference>
<dbReference type="STRING" id="1499967.U27_05585"/>
<gene>
    <name evidence="1" type="ORF">U27_05585</name>
</gene>
<name>A0A081C206_VECG1</name>
<evidence type="ECO:0000313" key="1">
    <source>
        <dbReference type="EMBL" id="GAK58611.1"/>
    </source>
</evidence>
<protein>
    <submittedName>
        <fullName evidence="1">Uncharacterized protein</fullName>
    </submittedName>
</protein>
<keyword evidence="2" id="KW-1185">Reference proteome</keyword>
<organism evidence="1">
    <name type="scientific">Vecturithrix granuli</name>
    <dbReference type="NCBI Taxonomy" id="1499967"/>
    <lineage>
        <taxon>Bacteria</taxon>
        <taxon>Candidatus Moduliflexota</taxon>
        <taxon>Candidatus Vecturitrichia</taxon>
        <taxon>Candidatus Vecturitrichales</taxon>
        <taxon>Candidatus Vecturitrichaceae</taxon>
        <taxon>Candidatus Vecturithrix</taxon>
    </lineage>
</organism>
<dbReference type="HOGENOM" id="CLU_1576690_0_0_0"/>